<dbReference type="SUPFAM" id="SSF51735">
    <property type="entry name" value="NAD(P)-binding Rossmann-fold domains"/>
    <property type="match status" value="1"/>
</dbReference>
<dbReference type="InterPro" id="IPR005913">
    <property type="entry name" value="dTDP_dehydrorham_reduct"/>
</dbReference>
<evidence type="ECO:0000259" key="1">
    <source>
        <dbReference type="Pfam" id="PF04321"/>
    </source>
</evidence>
<dbReference type="GO" id="GO:0048269">
    <property type="term" value="C:methionine adenosyltransferase complex"/>
    <property type="evidence" value="ECO:0007669"/>
    <property type="project" value="TreeGrafter"/>
</dbReference>
<protein>
    <recommendedName>
        <fullName evidence="1">RmlD-like substrate binding domain-containing protein</fullName>
    </recommendedName>
</protein>
<evidence type="ECO:0000313" key="2">
    <source>
        <dbReference type="EMBL" id="GAI50662.1"/>
    </source>
</evidence>
<sequence>MKILILGSTGTVGTGIEEACINRKIDFVSLSHNDFEITDFKESEITKYNCDVLINGAAMMGVDSCEKEPAKAFAINSASVNKLVKICQENNMWWWRTCRFFYFDLC</sequence>
<dbReference type="Gene3D" id="3.40.50.720">
    <property type="entry name" value="NAD(P)-binding Rossmann-like Domain"/>
    <property type="match status" value="1"/>
</dbReference>
<name>X1P2X8_9ZZZZ</name>
<organism evidence="2">
    <name type="scientific">marine sediment metagenome</name>
    <dbReference type="NCBI Taxonomy" id="412755"/>
    <lineage>
        <taxon>unclassified sequences</taxon>
        <taxon>metagenomes</taxon>
        <taxon>ecological metagenomes</taxon>
    </lineage>
</organism>
<feature type="non-terminal residue" evidence="2">
    <location>
        <position position="106"/>
    </location>
</feature>
<dbReference type="EMBL" id="BARV01042755">
    <property type="protein sequence ID" value="GAI50662.1"/>
    <property type="molecule type" value="Genomic_DNA"/>
</dbReference>
<dbReference type="PANTHER" id="PTHR10491">
    <property type="entry name" value="DTDP-4-DEHYDRORHAMNOSE REDUCTASE"/>
    <property type="match status" value="1"/>
</dbReference>
<dbReference type="InterPro" id="IPR036291">
    <property type="entry name" value="NAD(P)-bd_dom_sf"/>
</dbReference>
<dbReference type="InterPro" id="IPR029903">
    <property type="entry name" value="RmlD-like-bd"/>
</dbReference>
<dbReference type="Pfam" id="PF04321">
    <property type="entry name" value="RmlD_sub_bind"/>
    <property type="match status" value="1"/>
</dbReference>
<comment type="caution">
    <text evidence="2">The sequence shown here is derived from an EMBL/GenBank/DDBJ whole genome shotgun (WGS) entry which is preliminary data.</text>
</comment>
<feature type="domain" description="RmlD-like substrate binding" evidence="1">
    <location>
        <begin position="1"/>
        <end position="93"/>
    </location>
</feature>
<dbReference type="GO" id="GO:0006556">
    <property type="term" value="P:S-adenosylmethionine biosynthetic process"/>
    <property type="evidence" value="ECO:0007669"/>
    <property type="project" value="TreeGrafter"/>
</dbReference>
<dbReference type="AlphaFoldDB" id="X1P2X8"/>
<dbReference type="PANTHER" id="PTHR10491:SF4">
    <property type="entry name" value="METHIONINE ADENOSYLTRANSFERASE 2 SUBUNIT BETA"/>
    <property type="match status" value="1"/>
</dbReference>
<gene>
    <name evidence="2" type="ORF">S06H3_64151</name>
</gene>
<dbReference type="GO" id="GO:0048270">
    <property type="term" value="F:methionine adenosyltransferase regulator activity"/>
    <property type="evidence" value="ECO:0007669"/>
    <property type="project" value="TreeGrafter"/>
</dbReference>
<reference evidence="2" key="1">
    <citation type="journal article" date="2014" name="Front. Microbiol.">
        <title>High frequency of phylogenetically diverse reductive dehalogenase-homologous genes in deep subseafloor sedimentary metagenomes.</title>
        <authorList>
            <person name="Kawai M."/>
            <person name="Futagami T."/>
            <person name="Toyoda A."/>
            <person name="Takaki Y."/>
            <person name="Nishi S."/>
            <person name="Hori S."/>
            <person name="Arai W."/>
            <person name="Tsubouchi T."/>
            <person name="Morono Y."/>
            <person name="Uchiyama I."/>
            <person name="Ito T."/>
            <person name="Fujiyama A."/>
            <person name="Inagaki F."/>
            <person name="Takami H."/>
        </authorList>
    </citation>
    <scope>NUCLEOTIDE SEQUENCE</scope>
    <source>
        <strain evidence="2">Expedition CK06-06</strain>
    </source>
</reference>
<accession>X1P2X8</accession>
<proteinExistence type="predicted"/>